<comment type="catalytic activity">
    <reaction evidence="10">
        <text>an acyl-CoA + a 1,2-diacyl-sn-glycerol = a triacyl-sn-glycerol + CoA</text>
        <dbReference type="Rhea" id="RHEA:10868"/>
        <dbReference type="ChEBI" id="CHEBI:17815"/>
        <dbReference type="ChEBI" id="CHEBI:57287"/>
        <dbReference type="ChEBI" id="CHEBI:58342"/>
        <dbReference type="ChEBI" id="CHEBI:64615"/>
        <dbReference type="EC" id="2.3.1.20"/>
    </reaction>
</comment>
<feature type="non-terminal residue" evidence="14">
    <location>
        <position position="414"/>
    </location>
</feature>
<sequence>ESFSDTSETPVTPAGRLFLQETLNHVINCAIIGEFPLASVDSIKAEIANSVILKNPRFCSLMVRDSSGRENWIRTRPDIDRHVVVRRGLLSEDSSLSDDDVVNDYVAGLTYGSPLPADKPLWEVHVLVEYRAVVFRLHHALGDGVSLMSVLLSCCRRMDDPAKAPEIGGGSLRREGWSFWVWVKVAWFSFVYGLELALRAMWRRDETTALSGGAGVEQWPRRVATARFRLEDMKIVKKAVPGATINDVLFGVLSIGFSRYLSIRSPKALDNGVGITGMAMVNLRQQYEYKVMLSIYLSIFLFIILDRVGIRMGNKFGMILLPNRPLDAVKRAKEMIDKKKLSLEAVFSYKLLHFITETLGPKVAGILNYRVFCNTTFTISNIVGPKEKISLAGNPLKSIRVTSSSLPHVRTYAF</sequence>
<evidence type="ECO:0000259" key="13">
    <source>
        <dbReference type="Pfam" id="PF06974"/>
    </source>
</evidence>
<accession>S8BZE1</accession>
<keyword evidence="11" id="KW-0812">Transmembrane</keyword>
<feature type="transmembrane region" description="Helical" evidence="11">
    <location>
        <begin position="179"/>
        <end position="198"/>
    </location>
</feature>
<feature type="transmembrane region" description="Helical" evidence="11">
    <location>
        <begin position="291"/>
        <end position="310"/>
    </location>
</feature>
<comment type="catalytic activity">
    <reaction evidence="9">
        <text>a long chain fatty alcohol + a fatty acyl-CoA = a long-chain alcohol wax ester + CoA</text>
        <dbReference type="Rhea" id="RHEA:38443"/>
        <dbReference type="ChEBI" id="CHEBI:17135"/>
        <dbReference type="ChEBI" id="CHEBI:57287"/>
        <dbReference type="ChEBI" id="CHEBI:77636"/>
        <dbReference type="ChEBI" id="CHEBI:235323"/>
        <dbReference type="EC" id="2.3.1.75"/>
    </reaction>
</comment>
<dbReference type="GO" id="GO:0019432">
    <property type="term" value="P:triglyceride biosynthetic process"/>
    <property type="evidence" value="ECO:0007669"/>
    <property type="project" value="UniProtKB-UniPathway"/>
</dbReference>
<comment type="similarity">
    <text evidence="8">In the N-terminal section; belongs to the long-chain O-acyltransferase family.</text>
</comment>
<dbReference type="UniPathway" id="UPA00282"/>
<dbReference type="GO" id="GO:0047196">
    <property type="term" value="F:long-chain-alcohol O-fatty-acyltransferase activity"/>
    <property type="evidence" value="ECO:0007669"/>
    <property type="project" value="UniProtKB-EC"/>
</dbReference>
<dbReference type="AlphaFoldDB" id="S8BZE1"/>
<gene>
    <name evidence="14" type="ORF">M569_15005</name>
</gene>
<evidence type="ECO:0000256" key="5">
    <source>
        <dbReference type="ARBA" id="ARBA00022679"/>
    </source>
</evidence>
<dbReference type="Pfam" id="PF06974">
    <property type="entry name" value="WS_DGAT_C"/>
    <property type="match status" value="1"/>
</dbReference>
<evidence type="ECO:0000313" key="15">
    <source>
        <dbReference type="Proteomes" id="UP000015453"/>
    </source>
</evidence>
<dbReference type="InterPro" id="IPR009721">
    <property type="entry name" value="O-acyltransferase_WSD1_C"/>
</dbReference>
<keyword evidence="15" id="KW-1185">Reference proteome</keyword>
<comment type="pathway">
    <text evidence="4">Lipid metabolism.</text>
</comment>
<feature type="non-terminal residue" evidence="14">
    <location>
        <position position="1"/>
    </location>
</feature>
<dbReference type="PANTHER" id="PTHR31650">
    <property type="entry name" value="O-ACYLTRANSFERASE (WSD1-LIKE) FAMILY PROTEIN"/>
    <property type="match status" value="1"/>
</dbReference>
<evidence type="ECO:0000256" key="11">
    <source>
        <dbReference type="SAM" id="Phobius"/>
    </source>
</evidence>
<evidence type="ECO:0000256" key="6">
    <source>
        <dbReference type="ARBA" id="ARBA00022824"/>
    </source>
</evidence>
<name>S8BZE1_9LAMI</name>
<evidence type="ECO:0000256" key="10">
    <source>
        <dbReference type="ARBA" id="ARBA00048109"/>
    </source>
</evidence>
<dbReference type="InterPro" id="IPR004255">
    <property type="entry name" value="O-acyltransferase_WSD1_N"/>
</dbReference>
<keyword evidence="11" id="KW-1133">Transmembrane helix</keyword>
<dbReference type="GO" id="GO:0004144">
    <property type="term" value="F:diacylglycerol O-acyltransferase activity"/>
    <property type="evidence" value="ECO:0007669"/>
    <property type="project" value="UniProtKB-EC"/>
</dbReference>
<comment type="caution">
    <text evidence="14">The sequence shown here is derived from an EMBL/GenBank/DDBJ whole genome shotgun (WGS) entry which is preliminary data.</text>
</comment>
<dbReference type="EMBL" id="AUSU01008063">
    <property type="protein sequence ID" value="EPS59799.1"/>
    <property type="molecule type" value="Genomic_DNA"/>
</dbReference>
<protein>
    <submittedName>
        <fullName evidence="14">Uncharacterized protein</fullName>
    </submittedName>
</protein>
<comment type="subcellular location">
    <subcellularLocation>
        <location evidence="1">Cell membrane</location>
        <topology evidence="1">Single-pass membrane protein</topology>
    </subcellularLocation>
    <subcellularLocation>
        <location evidence="2">Endoplasmic reticulum membrane</location>
    </subcellularLocation>
</comment>
<dbReference type="OrthoDB" id="619536at2759"/>
<keyword evidence="6" id="KW-0256">Endoplasmic reticulum</keyword>
<dbReference type="InterPro" id="IPR045034">
    <property type="entry name" value="O-acyltransferase_WSD1-like"/>
</dbReference>
<evidence type="ECO:0000256" key="8">
    <source>
        <dbReference type="ARBA" id="ARBA00024360"/>
    </source>
</evidence>
<dbReference type="Proteomes" id="UP000015453">
    <property type="component" value="Unassembled WGS sequence"/>
</dbReference>
<proteinExistence type="inferred from homology"/>
<evidence type="ECO:0000313" key="14">
    <source>
        <dbReference type="EMBL" id="EPS59799.1"/>
    </source>
</evidence>
<dbReference type="PANTHER" id="PTHR31650:SF41">
    <property type="entry name" value="O-ACYLTRANSFERASE WSD1-LIKE ISOFORM X1"/>
    <property type="match status" value="1"/>
</dbReference>
<evidence type="ECO:0000256" key="1">
    <source>
        <dbReference type="ARBA" id="ARBA00004162"/>
    </source>
</evidence>
<evidence type="ECO:0000256" key="2">
    <source>
        <dbReference type="ARBA" id="ARBA00004586"/>
    </source>
</evidence>
<organism evidence="14 15">
    <name type="scientific">Genlisea aurea</name>
    <dbReference type="NCBI Taxonomy" id="192259"/>
    <lineage>
        <taxon>Eukaryota</taxon>
        <taxon>Viridiplantae</taxon>
        <taxon>Streptophyta</taxon>
        <taxon>Embryophyta</taxon>
        <taxon>Tracheophyta</taxon>
        <taxon>Spermatophyta</taxon>
        <taxon>Magnoliopsida</taxon>
        <taxon>eudicotyledons</taxon>
        <taxon>Gunneridae</taxon>
        <taxon>Pentapetalae</taxon>
        <taxon>asterids</taxon>
        <taxon>lamiids</taxon>
        <taxon>Lamiales</taxon>
        <taxon>Lentibulariaceae</taxon>
        <taxon>Genlisea</taxon>
    </lineage>
</organism>
<feature type="domain" description="O-acyltransferase WSD1 C-terminal" evidence="13">
    <location>
        <begin position="312"/>
        <end position="407"/>
    </location>
</feature>
<evidence type="ECO:0000256" key="7">
    <source>
        <dbReference type="ARBA" id="ARBA00023315"/>
    </source>
</evidence>
<keyword evidence="5" id="KW-0808">Transferase</keyword>
<keyword evidence="11" id="KW-0472">Membrane</keyword>
<dbReference type="Pfam" id="PF03007">
    <property type="entry name" value="WS_DGAT_cat"/>
    <property type="match status" value="1"/>
</dbReference>
<dbReference type="GO" id="GO:0005789">
    <property type="term" value="C:endoplasmic reticulum membrane"/>
    <property type="evidence" value="ECO:0007669"/>
    <property type="project" value="UniProtKB-SubCell"/>
</dbReference>
<feature type="domain" description="O-acyltransferase WSD1-like N-terminal" evidence="12">
    <location>
        <begin position="69"/>
        <end position="167"/>
    </location>
</feature>
<reference evidence="14 15" key="1">
    <citation type="journal article" date="2013" name="BMC Genomics">
        <title>The miniature genome of a carnivorous plant Genlisea aurea contains a low number of genes and short non-coding sequences.</title>
        <authorList>
            <person name="Leushkin E.V."/>
            <person name="Sutormin R.A."/>
            <person name="Nabieva E.R."/>
            <person name="Penin A.A."/>
            <person name="Kondrashov A.S."/>
            <person name="Logacheva M.D."/>
        </authorList>
    </citation>
    <scope>NUCLEOTIDE SEQUENCE [LARGE SCALE GENOMIC DNA]</scope>
</reference>
<evidence type="ECO:0000256" key="9">
    <source>
        <dbReference type="ARBA" id="ARBA00047604"/>
    </source>
</evidence>
<evidence type="ECO:0000256" key="4">
    <source>
        <dbReference type="ARBA" id="ARBA00005189"/>
    </source>
</evidence>
<evidence type="ECO:0000256" key="3">
    <source>
        <dbReference type="ARBA" id="ARBA00004771"/>
    </source>
</evidence>
<comment type="pathway">
    <text evidence="3">Glycerolipid metabolism; triacylglycerol biosynthesis.</text>
</comment>
<keyword evidence="7" id="KW-0012">Acyltransferase</keyword>
<dbReference type="GO" id="GO:0005886">
    <property type="term" value="C:plasma membrane"/>
    <property type="evidence" value="ECO:0007669"/>
    <property type="project" value="UniProtKB-SubCell"/>
</dbReference>
<evidence type="ECO:0000259" key="12">
    <source>
        <dbReference type="Pfam" id="PF03007"/>
    </source>
</evidence>